<evidence type="ECO:0000313" key="3">
    <source>
        <dbReference type="Proteomes" id="UP000281553"/>
    </source>
</evidence>
<evidence type="ECO:0000256" key="1">
    <source>
        <dbReference type="SAM" id="MobiDB-lite"/>
    </source>
</evidence>
<feature type="region of interest" description="Disordered" evidence="1">
    <location>
        <begin position="210"/>
        <end position="247"/>
    </location>
</feature>
<dbReference type="OrthoDB" id="10635147at2759"/>
<keyword evidence="3" id="KW-1185">Reference proteome</keyword>
<dbReference type="Proteomes" id="UP000281553">
    <property type="component" value="Unassembled WGS sequence"/>
</dbReference>
<evidence type="ECO:0000313" key="2">
    <source>
        <dbReference type="EMBL" id="VDN09329.1"/>
    </source>
</evidence>
<protein>
    <submittedName>
        <fullName evidence="2">Uncharacterized protein</fullName>
    </submittedName>
</protein>
<organism evidence="2 3">
    <name type="scientific">Dibothriocephalus latus</name>
    <name type="common">Fish tapeworm</name>
    <name type="synonym">Diphyllobothrium latum</name>
    <dbReference type="NCBI Taxonomy" id="60516"/>
    <lineage>
        <taxon>Eukaryota</taxon>
        <taxon>Metazoa</taxon>
        <taxon>Spiralia</taxon>
        <taxon>Lophotrochozoa</taxon>
        <taxon>Platyhelminthes</taxon>
        <taxon>Cestoda</taxon>
        <taxon>Eucestoda</taxon>
        <taxon>Diphyllobothriidea</taxon>
        <taxon>Diphyllobothriidae</taxon>
        <taxon>Dibothriocephalus</taxon>
    </lineage>
</organism>
<feature type="compositionally biased region" description="Polar residues" evidence="1">
    <location>
        <begin position="235"/>
        <end position="247"/>
    </location>
</feature>
<sequence length="432" mass="47414">MTAYMGFYNTALPGGPLELTISALGILSSGLMMGLRRRGGLSALNSSCGSEDHVFTASPWWKKALEDVSKNRKVTFIELPLLIPVIVLFAQHKLNLSEKKEVAQLFMSKTLGSNKEQMRKNKPLRYQEPHIVPGNEAWNLTGVNLAACLEPTKSILSELLTAFPHAAEKPSASANNAGHDVGFSRHKWNLLVLEQSYDASYIYMFLPKPQPSASSQRGSTVTSHGISEAGRGRSESQNSSKRPSLSATGLTTDTLAWVARDFSIQTLLNRFLSKLMMPVGACFRVAGTDTIFLSRELKNKPPYDQACSQSVRRTLSAVKNDQQDQRQPQLIARKTGKKNPEATGLNLADEDDQPSGLAEGCLTVYQSLKDELYVDDCPTELDLINAFSEGFHGFVYLGGEHFGELTAPDQLLHVKSGNPVALLIPKETQYDP</sequence>
<proteinExistence type="predicted"/>
<feature type="compositionally biased region" description="Polar residues" evidence="1">
    <location>
        <begin position="211"/>
        <end position="225"/>
    </location>
</feature>
<dbReference type="EMBL" id="UYRU01046822">
    <property type="protein sequence ID" value="VDN09329.1"/>
    <property type="molecule type" value="Genomic_DNA"/>
</dbReference>
<name>A0A3P7NIV4_DIBLA</name>
<accession>A0A3P7NIV4</accession>
<feature type="compositionally biased region" description="Polar residues" evidence="1">
    <location>
        <begin position="317"/>
        <end position="328"/>
    </location>
</feature>
<feature type="region of interest" description="Disordered" evidence="1">
    <location>
        <begin position="317"/>
        <end position="352"/>
    </location>
</feature>
<dbReference type="AlphaFoldDB" id="A0A3P7NIV4"/>
<gene>
    <name evidence="2" type="ORF">DILT_LOCUS5160</name>
</gene>
<reference evidence="2 3" key="1">
    <citation type="submission" date="2018-11" db="EMBL/GenBank/DDBJ databases">
        <authorList>
            <consortium name="Pathogen Informatics"/>
        </authorList>
    </citation>
    <scope>NUCLEOTIDE SEQUENCE [LARGE SCALE GENOMIC DNA]</scope>
</reference>